<dbReference type="GO" id="GO:0015628">
    <property type="term" value="P:protein secretion by the type II secretion system"/>
    <property type="evidence" value="ECO:0007669"/>
    <property type="project" value="InterPro"/>
</dbReference>
<dbReference type="Gene3D" id="3.30.700.10">
    <property type="entry name" value="Glycoprotein, Type 4 Pilin"/>
    <property type="match status" value="1"/>
</dbReference>
<evidence type="ECO:0000313" key="8">
    <source>
        <dbReference type="Proteomes" id="UP001218638"/>
    </source>
</evidence>
<name>A0AAE9ZVR3_9BACT</name>
<dbReference type="PRINTS" id="PR00813">
    <property type="entry name" value="BCTERIALGSPG"/>
</dbReference>
<comment type="subcellular location">
    <subcellularLocation>
        <location evidence="1">Membrane</location>
        <topology evidence="1">Single-pass membrane protein</topology>
    </subcellularLocation>
</comment>
<dbReference type="InterPro" id="IPR000983">
    <property type="entry name" value="Bac_GSPG_pilin"/>
</dbReference>
<evidence type="ECO:0000256" key="5">
    <source>
        <dbReference type="ARBA" id="ARBA00023136"/>
    </source>
</evidence>
<dbReference type="InterPro" id="IPR045584">
    <property type="entry name" value="Pilin-like"/>
</dbReference>
<evidence type="ECO:0000256" key="4">
    <source>
        <dbReference type="ARBA" id="ARBA00022989"/>
    </source>
</evidence>
<dbReference type="SUPFAM" id="SSF54523">
    <property type="entry name" value="Pili subunits"/>
    <property type="match status" value="1"/>
</dbReference>
<dbReference type="PROSITE" id="PS00409">
    <property type="entry name" value="PROKAR_NTER_METHYL"/>
    <property type="match status" value="1"/>
</dbReference>
<dbReference type="EMBL" id="CP119075">
    <property type="protein sequence ID" value="WED63353.1"/>
    <property type="molecule type" value="Genomic_DNA"/>
</dbReference>
<evidence type="ECO:0000256" key="6">
    <source>
        <dbReference type="SAM" id="Phobius"/>
    </source>
</evidence>
<feature type="transmembrane region" description="Helical" evidence="6">
    <location>
        <begin position="12"/>
        <end position="34"/>
    </location>
</feature>
<dbReference type="GO" id="GO:0016020">
    <property type="term" value="C:membrane"/>
    <property type="evidence" value="ECO:0007669"/>
    <property type="project" value="UniProtKB-SubCell"/>
</dbReference>
<evidence type="ECO:0000256" key="2">
    <source>
        <dbReference type="ARBA" id="ARBA00022481"/>
    </source>
</evidence>
<dbReference type="KEGG" id="slom:PXH66_13525"/>
<accession>A0AAE9ZVR3</accession>
<dbReference type="GO" id="GO:0015627">
    <property type="term" value="C:type II protein secretion system complex"/>
    <property type="evidence" value="ECO:0007669"/>
    <property type="project" value="InterPro"/>
</dbReference>
<keyword evidence="4 6" id="KW-1133">Transmembrane helix</keyword>
<dbReference type="AlphaFoldDB" id="A0AAE9ZVR3"/>
<evidence type="ECO:0000256" key="1">
    <source>
        <dbReference type="ARBA" id="ARBA00004167"/>
    </source>
</evidence>
<sequence>MPYPKSKPRGFTLVEIMIVVVIIGLLAAMAIPAFQRVRTKSRHSAVANDLRVFADAFETYALEHGTYPADAQIGVIPPEMAGDKSTLDNSTFAGVTPLGGRYDWDYGVFGVTAAVSVTDVTVTEAELLAFDTTFDDGSLTSGEYQGTTGRYSYILQP</sequence>
<keyword evidence="8" id="KW-1185">Reference proteome</keyword>
<dbReference type="PANTHER" id="PTHR30093">
    <property type="entry name" value="GENERAL SECRETION PATHWAY PROTEIN G"/>
    <property type="match status" value="1"/>
</dbReference>
<keyword evidence="5 6" id="KW-0472">Membrane</keyword>
<protein>
    <submittedName>
        <fullName evidence="7">Prepilin-type N-terminal cleavage/methylation domain-containing protein</fullName>
    </submittedName>
</protein>
<dbReference type="InterPro" id="IPR012902">
    <property type="entry name" value="N_methyl_site"/>
</dbReference>
<gene>
    <name evidence="7" type="ORF">PXH66_13525</name>
</gene>
<organism evidence="7 8">
    <name type="scientific">Synoicihabitans lomoniglobus</name>
    <dbReference type="NCBI Taxonomy" id="2909285"/>
    <lineage>
        <taxon>Bacteria</taxon>
        <taxon>Pseudomonadati</taxon>
        <taxon>Verrucomicrobiota</taxon>
        <taxon>Opitutia</taxon>
        <taxon>Opitutales</taxon>
        <taxon>Opitutaceae</taxon>
        <taxon>Synoicihabitans</taxon>
    </lineage>
</organism>
<keyword evidence="2" id="KW-0488">Methylation</keyword>
<proteinExistence type="predicted"/>
<dbReference type="NCBIfam" id="TIGR02532">
    <property type="entry name" value="IV_pilin_GFxxxE"/>
    <property type="match status" value="1"/>
</dbReference>
<dbReference type="Pfam" id="PF07963">
    <property type="entry name" value="N_methyl"/>
    <property type="match status" value="1"/>
</dbReference>
<dbReference type="Proteomes" id="UP001218638">
    <property type="component" value="Chromosome"/>
</dbReference>
<evidence type="ECO:0000313" key="7">
    <source>
        <dbReference type="EMBL" id="WED63353.1"/>
    </source>
</evidence>
<reference evidence="7" key="1">
    <citation type="submission" date="2023-03" db="EMBL/GenBank/DDBJ databases">
        <title>Lomoglobus Profundus gen. nov., sp. nov., a novel member of the phylum Verrucomicrobia, isolated from deep-marine sediment of South China Sea.</title>
        <authorList>
            <person name="Ahmad T."/>
            <person name="Ishaq S.E."/>
            <person name="Wang F."/>
        </authorList>
    </citation>
    <scope>NUCLEOTIDE SEQUENCE</scope>
    <source>
        <strain evidence="7">LMO-M01</strain>
    </source>
</reference>
<dbReference type="PANTHER" id="PTHR30093:SF44">
    <property type="entry name" value="TYPE II SECRETION SYSTEM CORE PROTEIN G"/>
    <property type="match status" value="1"/>
</dbReference>
<dbReference type="RefSeq" id="WP_330927561.1">
    <property type="nucleotide sequence ID" value="NZ_CP119075.1"/>
</dbReference>
<evidence type="ECO:0000256" key="3">
    <source>
        <dbReference type="ARBA" id="ARBA00022692"/>
    </source>
</evidence>
<keyword evidence="3 6" id="KW-0812">Transmembrane</keyword>